<keyword evidence="4" id="KW-1133">Transmembrane helix</keyword>
<dbReference type="GO" id="GO:0005634">
    <property type="term" value="C:nucleus"/>
    <property type="evidence" value="ECO:0007669"/>
    <property type="project" value="UniProtKB-SubCell"/>
</dbReference>
<feature type="compositionally biased region" description="Basic and acidic residues" evidence="3">
    <location>
        <begin position="112"/>
        <end position="136"/>
    </location>
</feature>
<proteinExistence type="predicted"/>
<dbReference type="InterPro" id="IPR044251">
    <property type="entry name" value="LHP1-like"/>
</dbReference>
<evidence type="ECO:0000256" key="2">
    <source>
        <dbReference type="ARBA" id="ARBA00023242"/>
    </source>
</evidence>
<dbReference type="PROSITE" id="PS00598">
    <property type="entry name" value="CHROMO_1"/>
    <property type="match status" value="1"/>
</dbReference>
<dbReference type="PANTHER" id="PTHR47240">
    <property type="entry name" value="CHROMO DOMAIN-CONTAINING PROTEIN LHP1"/>
    <property type="match status" value="1"/>
</dbReference>
<keyword evidence="7" id="KW-1185">Reference proteome</keyword>
<dbReference type="AlphaFoldDB" id="A0ABD0LZ41"/>
<evidence type="ECO:0000256" key="4">
    <source>
        <dbReference type="SAM" id="Phobius"/>
    </source>
</evidence>
<dbReference type="InterPro" id="IPR023779">
    <property type="entry name" value="Chromodomain_CS"/>
</dbReference>
<dbReference type="CDD" id="cd00024">
    <property type="entry name" value="CD_CSD"/>
    <property type="match status" value="1"/>
</dbReference>
<keyword evidence="4" id="KW-0472">Membrane</keyword>
<feature type="compositionally biased region" description="Polar residues" evidence="3">
    <location>
        <begin position="137"/>
        <end position="150"/>
    </location>
</feature>
<evidence type="ECO:0000256" key="1">
    <source>
        <dbReference type="ARBA" id="ARBA00004123"/>
    </source>
</evidence>
<dbReference type="Proteomes" id="UP001519460">
    <property type="component" value="Unassembled WGS sequence"/>
</dbReference>
<gene>
    <name evidence="6" type="ORF">BaRGS_00004217</name>
</gene>
<feature type="compositionally biased region" description="Basic residues" evidence="3">
    <location>
        <begin position="81"/>
        <end position="103"/>
    </location>
</feature>
<evidence type="ECO:0000313" key="6">
    <source>
        <dbReference type="EMBL" id="KAK7504731.1"/>
    </source>
</evidence>
<dbReference type="Pfam" id="PF00385">
    <property type="entry name" value="Chromo"/>
    <property type="match status" value="1"/>
</dbReference>
<reference evidence="6 7" key="1">
    <citation type="journal article" date="2023" name="Sci. Data">
        <title>Genome assembly of the Korean intertidal mud-creeper Batillaria attramentaria.</title>
        <authorList>
            <person name="Patra A.K."/>
            <person name="Ho P.T."/>
            <person name="Jun S."/>
            <person name="Lee S.J."/>
            <person name="Kim Y."/>
            <person name="Won Y.J."/>
        </authorList>
    </citation>
    <scope>NUCLEOTIDE SEQUENCE [LARGE SCALE GENOMIC DNA]</scope>
    <source>
        <strain evidence="6">Wonlab-2016</strain>
    </source>
</reference>
<dbReference type="SUPFAM" id="SSF54160">
    <property type="entry name" value="Chromo domain-like"/>
    <property type="match status" value="1"/>
</dbReference>
<comment type="subcellular location">
    <subcellularLocation>
        <location evidence="1">Nucleus</location>
    </subcellularLocation>
</comment>
<comment type="caution">
    <text evidence="6">The sequence shown here is derived from an EMBL/GenBank/DDBJ whole genome shotgun (WGS) entry which is preliminary data.</text>
</comment>
<dbReference type="InterPro" id="IPR023780">
    <property type="entry name" value="Chromo_domain"/>
</dbReference>
<dbReference type="SMART" id="SM00298">
    <property type="entry name" value="CHROMO"/>
    <property type="match status" value="1"/>
</dbReference>
<dbReference type="PROSITE" id="PS50013">
    <property type="entry name" value="CHROMO_2"/>
    <property type="match status" value="1"/>
</dbReference>
<evidence type="ECO:0000259" key="5">
    <source>
        <dbReference type="PROSITE" id="PS50013"/>
    </source>
</evidence>
<organism evidence="6 7">
    <name type="scientific">Batillaria attramentaria</name>
    <dbReference type="NCBI Taxonomy" id="370345"/>
    <lineage>
        <taxon>Eukaryota</taxon>
        <taxon>Metazoa</taxon>
        <taxon>Spiralia</taxon>
        <taxon>Lophotrochozoa</taxon>
        <taxon>Mollusca</taxon>
        <taxon>Gastropoda</taxon>
        <taxon>Caenogastropoda</taxon>
        <taxon>Sorbeoconcha</taxon>
        <taxon>Cerithioidea</taxon>
        <taxon>Batillariidae</taxon>
        <taxon>Batillaria</taxon>
    </lineage>
</organism>
<dbReference type="PANTHER" id="PTHR47240:SF2">
    <property type="entry name" value="CHROMO DOMAIN-CONTAINING PROTEIN LHP1"/>
    <property type="match status" value="1"/>
</dbReference>
<dbReference type="InterPro" id="IPR000953">
    <property type="entry name" value="Chromo/chromo_shadow_dom"/>
</dbReference>
<name>A0ABD0LZ41_9CAEN</name>
<feature type="domain" description="Chromo" evidence="5">
    <location>
        <begin position="7"/>
        <end position="66"/>
    </location>
</feature>
<accession>A0ABD0LZ41</accession>
<keyword evidence="2" id="KW-0539">Nucleus</keyword>
<evidence type="ECO:0000313" key="7">
    <source>
        <dbReference type="Proteomes" id="UP001519460"/>
    </source>
</evidence>
<feature type="transmembrane region" description="Helical" evidence="4">
    <location>
        <begin position="213"/>
        <end position="237"/>
    </location>
</feature>
<dbReference type="InterPro" id="IPR016197">
    <property type="entry name" value="Chromo-like_dom_sf"/>
</dbReference>
<dbReference type="EMBL" id="JACVVK020000014">
    <property type="protein sequence ID" value="KAK7504731.1"/>
    <property type="molecule type" value="Genomic_DNA"/>
</dbReference>
<keyword evidence="4" id="KW-0812">Transmembrane</keyword>
<evidence type="ECO:0000256" key="3">
    <source>
        <dbReference type="SAM" id="MobiDB-lite"/>
    </source>
</evidence>
<protein>
    <recommendedName>
        <fullName evidence="5">Chromo domain-containing protein</fullName>
    </recommendedName>
</protein>
<dbReference type="Gene3D" id="2.40.50.40">
    <property type="match status" value="1"/>
</dbReference>
<feature type="region of interest" description="Disordered" evidence="3">
    <location>
        <begin position="53"/>
        <end position="163"/>
    </location>
</feature>
<feature type="compositionally biased region" description="Basic residues" evidence="3">
    <location>
        <begin position="57"/>
        <end position="73"/>
    </location>
</feature>
<sequence>MSSGEEFEVDQILEQRKRKGKLEYLIRWQGFGEENDTWEPASSVSHLSKVLKAFQAKTKRSRSKSRSRSRGRPRSQSSSRSRSRSRSASRRAPAKKSPTRSSRKSASTGSVAKKEEPSPVKQETRGRPRSRTRLDQEASTSKTEVVTQSSTRRRGPVTEEKTEVVRRTVETVKATPVTTQTSTMQTRSRLAVRQVQNDQKAAEKPDEQTSLRLWWFADHAVLLLFIIVSIIAISFCVESFAELRTTLTPDFGVLRERLGHMWEHLVQSLTYACDFLMDLLPAWDTAEQKSAPVPPKTGGS</sequence>